<comment type="caution">
    <text evidence="11">The sequence shown here is derived from an EMBL/GenBank/DDBJ whole genome shotgun (WGS) entry which is preliminary data.</text>
</comment>
<keyword evidence="12" id="KW-1185">Reference proteome</keyword>
<dbReference type="FunFam" id="2.10.90.10:FF:000012">
    <property type="entry name" value="Growth/differentiation factor 9 (Predicted)"/>
    <property type="match status" value="1"/>
</dbReference>
<dbReference type="Proteomes" id="UP001214576">
    <property type="component" value="Unassembled WGS sequence"/>
</dbReference>
<dbReference type="CDD" id="cd19402">
    <property type="entry name" value="TGF_beta_GDF9B"/>
    <property type="match status" value="1"/>
</dbReference>
<dbReference type="InterPro" id="IPR029034">
    <property type="entry name" value="Cystine-knot_cytokine"/>
</dbReference>
<dbReference type="InterPro" id="IPR001839">
    <property type="entry name" value="TGF-b_C"/>
</dbReference>
<keyword evidence="4" id="KW-0964">Secreted</keyword>
<keyword evidence="8" id="KW-0325">Glycoprotein</keyword>
<reference evidence="11" key="1">
    <citation type="submission" date="2022-03" db="EMBL/GenBank/DDBJ databases">
        <title>Genomic analyses of argali, domestic sheep and their hybrids provide insights into chromosomal evolution, heterosis and genetic basis of agronomic traits.</title>
        <authorList>
            <person name="Li M."/>
        </authorList>
    </citation>
    <scope>NUCLEOTIDE SEQUENCE</scope>
    <source>
        <strain evidence="11">CAU-MHL-2022a</strain>
        <tissue evidence="11">Skin</tissue>
    </source>
</reference>
<gene>
    <name evidence="11" type="ORF">MG293_005692</name>
</gene>
<name>A0AAD4YG69_OVIAM</name>
<dbReference type="PROSITE" id="PS51362">
    <property type="entry name" value="TGF_BETA_2"/>
    <property type="match status" value="1"/>
</dbReference>
<dbReference type="GO" id="GO:0005615">
    <property type="term" value="C:extracellular space"/>
    <property type="evidence" value="ECO:0007669"/>
    <property type="project" value="UniProtKB-KW"/>
</dbReference>
<evidence type="ECO:0000256" key="9">
    <source>
        <dbReference type="RuleBase" id="RU000354"/>
    </source>
</evidence>
<sequence>MTQVGQPSIAHLPEAPTLPLIQELLEEAPGKQQRKPRVLGHPLRYMLELYQRSADASGHPRENRTIGATMVRLVRPLASVARPLRGSWHIQTLDFPLRPNRVAYQLVRATVVYRHQLHLTNSHLSCHVEPWVQKSPTNHFPSSGRGSSKPSLLPKTWTEMDIMEHVGQKLWNHKGRRVLRLRFVCQQPRGSEVLEFWWHGTSSLDTVFLLLYFNDTQSVQKTKPLPKGLKEFTEKDPSLLLRRARQAGSIASEVPGPSREHDGPESNQCSLHPFQVSFQQLGWDHWIIAPHLYTPNYCKGVCPRVLHYGLNSPNHAIIQNLVSELVDQNVPQPSCVPYKYVPISILLIEANGSILYKEYEGMIAQSCTCRSKSSLLIHLFNRLSSCCFLHAAELEIVYHISYTRFPHFLIKTKHISSFILIVNCKDNLKEKSVLQQNALQVSNSTGACQGFPLDFPAHHTFLKHDEQSPDAFLYESTEVSHLTSHQKGHVEFASFPEDLIYTAFLLESRNNFDLEDWIPRNAYL</sequence>
<keyword evidence="3" id="KW-0202">Cytokine</keyword>
<comment type="similarity">
    <text evidence="2 9">Belongs to the TGF-beta family.</text>
</comment>
<dbReference type="Gene3D" id="2.10.90.10">
    <property type="entry name" value="Cystine-knot cytokines"/>
    <property type="match status" value="1"/>
</dbReference>
<evidence type="ECO:0000256" key="6">
    <source>
        <dbReference type="ARBA" id="ARBA00023030"/>
    </source>
</evidence>
<dbReference type="AlphaFoldDB" id="A0AAD4YG69"/>
<evidence type="ECO:0000259" key="10">
    <source>
        <dbReference type="PROSITE" id="PS51362"/>
    </source>
</evidence>
<evidence type="ECO:0000256" key="2">
    <source>
        <dbReference type="ARBA" id="ARBA00006656"/>
    </source>
</evidence>
<dbReference type="PANTHER" id="PTHR11848">
    <property type="entry name" value="TGF-BETA FAMILY"/>
    <property type="match status" value="1"/>
</dbReference>
<organism evidence="11 12">
    <name type="scientific">Ovis ammon polii</name>
    <dbReference type="NCBI Taxonomy" id="230172"/>
    <lineage>
        <taxon>Eukaryota</taxon>
        <taxon>Metazoa</taxon>
        <taxon>Chordata</taxon>
        <taxon>Craniata</taxon>
        <taxon>Vertebrata</taxon>
        <taxon>Euteleostomi</taxon>
        <taxon>Mammalia</taxon>
        <taxon>Eutheria</taxon>
        <taxon>Laurasiatheria</taxon>
        <taxon>Artiodactyla</taxon>
        <taxon>Ruminantia</taxon>
        <taxon>Pecora</taxon>
        <taxon>Bovidae</taxon>
        <taxon>Caprinae</taxon>
        <taxon>Ovis</taxon>
    </lineage>
</organism>
<dbReference type="PROSITE" id="PS00250">
    <property type="entry name" value="TGF_BETA_1"/>
    <property type="match status" value="1"/>
</dbReference>
<evidence type="ECO:0000313" key="11">
    <source>
        <dbReference type="EMBL" id="KAI4545426.1"/>
    </source>
</evidence>
<evidence type="ECO:0000256" key="8">
    <source>
        <dbReference type="ARBA" id="ARBA00023180"/>
    </source>
</evidence>
<dbReference type="PANTHER" id="PTHR11848:SF22">
    <property type="entry name" value="BONE MORPHOGENETIC PROTEIN 15"/>
    <property type="match status" value="1"/>
</dbReference>
<dbReference type="GO" id="GO:0008083">
    <property type="term" value="F:growth factor activity"/>
    <property type="evidence" value="ECO:0007669"/>
    <property type="project" value="UniProtKB-KW"/>
</dbReference>
<evidence type="ECO:0000313" key="12">
    <source>
        <dbReference type="Proteomes" id="UP001214576"/>
    </source>
</evidence>
<dbReference type="InterPro" id="IPR017948">
    <property type="entry name" value="TGFb_CS"/>
</dbReference>
<evidence type="ECO:0000256" key="5">
    <source>
        <dbReference type="ARBA" id="ARBA00022729"/>
    </source>
</evidence>
<evidence type="ECO:0000256" key="4">
    <source>
        <dbReference type="ARBA" id="ARBA00022525"/>
    </source>
</evidence>
<evidence type="ECO:0000256" key="7">
    <source>
        <dbReference type="ARBA" id="ARBA00023157"/>
    </source>
</evidence>
<evidence type="ECO:0000256" key="1">
    <source>
        <dbReference type="ARBA" id="ARBA00004613"/>
    </source>
</evidence>
<proteinExistence type="inferred from homology"/>
<evidence type="ECO:0000256" key="3">
    <source>
        <dbReference type="ARBA" id="ARBA00022514"/>
    </source>
</evidence>
<dbReference type="EMBL" id="JAKZEL010000003">
    <property type="protein sequence ID" value="KAI4545426.1"/>
    <property type="molecule type" value="Genomic_DNA"/>
</dbReference>
<protein>
    <recommendedName>
        <fullName evidence="10">TGF-beta family profile domain-containing protein</fullName>
    </recommendedName>
</protein>
<keyword evidence="7" id="KW-1015">Disulfide bond</keyword>
<keyword evidence="6 9" id="KW-0339">Growth factor</keyword>
<dbReference type="SMART" id="SM00204">
    <property type="entry name" value="TGFB"/>
    <property type="match status" value="1"/>
</dbReference>
<dbReference type="InterPro" id="IPR015615">
    <property type="entry name" value="TGF-beta-rel"/>
</dbReference>
<dbReference type="GO" id="GO:0005125">
    <property type="term" value="F:cytokine activity"/>
    <property type="evidence" value="ECO:0007669"/>
    <property type="project" value="UniProtKB-KW"/>
</dbReference>
<dbReference type="Pfam" id="PF00019">
    <property type="entry name" value="TGF_beta"/>
    <property type="match status" value="1"/>
</dbReference>
<dbReference type="SUPFAM" id="SSF57501">
    <property type="entry name" value="Cystine-knot cytokines"/>
    <property type="match status" value="1"/>
</dbReference>
<keyword evidence="5" id="KW-0732">Signal</keyword>
<dbReference type="PRINTS" id="PR00669">
    <property type="entry name" value="INHIBINA"/>
</dbReference>
<comment type="subcellular location">
    <subcellularLocation>
        <location evidence="1">Secreted</location>
    </subcellularLocation>
</comment>
<feature type="domain" description="TGF-beta family profile" evidence="10">
    <location>
        <begin position="242"/>
        <end position="370"/>
    </location>
</feature>
<accession>A0AAD4YG69</accession>